<evidence type="ECO:0000313" key="13">
    <source>
        <dbReference type="Proteomes" id="UP001143486"/>
    </source>
</evidence>
<feature type="binding site" evidence="9">
    <location>
        <begin position="109"/>
        <end position="117"/>
    </location>
    <ligand>
        <name>5-phospho-alpha-D-ribose 1-diphosphate</name>
        <dbReference type="ChEBI" id="CHEBI:58017"/>
    </ligand>
</feature>
<evidence type="ECO:0000256" key="1">
    <source>
        <dbReference type="ARBA" id="ARBA00004907"/>
    </source>
</evidence>
<comment type="cofactor">
    <cofactor evidence="9">
        <name>Mg(2+)</name>
        <dbReference type="ChEBI" id="CHEBI:18420"/>
    </cofactor>
    <text evidence="9">Binds 2 magnesium ions per monomer.</text>
</comment>
<feature type="binding site" evidence="9">
    <location>
        <position position="93"/>
    </location>
    <ligand>
        <name>Mg(2+)</name>
        <dbReference type="ChEBI" id="CHEBI:18420"/>
        <label>1</label>
    </ligand>
</feature>
<comment type="catalytic activity">
    <reaction evidence="7 9">
        <text>N-(5-phospho-beta-D-ribosyl)anthranilate + diphosphate = 5-phospho-alpha-D-ribose 1-diphosphate + anthranilate</text>
        <dbReference type="Rhea" id="RHEA:11768"/>
        <dbReference type="ChEBI" id="CHEBI:16567"/>
        <dbReference type="ChEBI" id="CHEBI:18277"/>
        <dbReference type="ChEBI" id="CHEBI:33019"/>
        <dbReference type="ChEBI" id="CHEBI:58017"/>
        <dbReference type="EC" id="2.4.2.18"/>
    </reaction>
</comment>
<name>A0A9W6IN95_9PROT</name>
<dbReference type="InterPro" id="IPR017459">
    <property type="entry name" value="Glycosyl_Trfase_fam3_N_dom"/>
</dbReference>
<feature type="domain" description="Glycosyl transferase family 3 N-terminal" evidence="11">
    <location>
        <begin position="13"/>
        <end position="66"/>
    </location>
</feature>
<reference evidence="12" key="1">
    <citation type="journal article" date="2014" name="Int. J. Syst. Evol. Microbiol.">
        <title>Complete genome sequence of Corynebacterium casei LMG S-19264T (=DSM 44701T), isolated from a smear-ripened cheese.</title>
        <authorList>
            <consortium name="US DOE Joint Genome Institute (JGI-PGF)"/>
            <person name="Walter F."/>
            <person name="Albersmeier A."/>
            <person name="Kalinowski J."/>
            <person name="Ruckert C."/>
        </authorList>
    </citation>
    <scope>NUCLEOTIDE SEQUENCE</scope>
    <source>
        <strain evidence="12">VKM B-1513</strain>
    </source>
</reference>
<proteinExistence type="inferred from homology"/>
<keyword evidence="13" id="KW-1185">Reference proteome</keyword>
<keyword evidence="3 9" id="KW-0328">Glycosyltransferase</keyword>
<dbReference type="PANTHER" id="PTHR43285:SF2">
    <property type="entry name" value="ANTHRANILATE PHOSPHORIBOSYLTRANSFERASE"/>
    <property type="match status" value="1"/>
</dbReference>
<feature type="binding site" evidence="9">
    <location>
        <begin position="91"/>
        <end position="94"/>
    </location>
    <ligand>
        <name>5-phospho-alpha-D-ribose 1-diphosphate</name>
        <dbReference type="ChEBI" id="CHEBI:58017"/>
    </ligand>
</feature>
<dbReference type="Gene3D" id="1.20.970.10">
    <property type="entry name" value="Transferase, Pyrimidine Nucleoside Phosphorylase, Chain C"/>
    <property type="match status" value="1"/>
</dbReference>
<gene>
    <name evidence="9 12" type="primary">trpD</name>
    <name evidence="12" type="ORF">GCM10017621_18520</name>
</gene>
<dbReference type="InterPro" id="IPR036320">
    <property type="entry name" value="Glycosyl_Trfase_fam3_N_dom_sf"/>
</dbReference>
<feature type="binding site" evidence="9">
    <location>
        <position position="226"/>
    </location>
    <ligand>
        <name>Mg(2+)</name>
        <dbReference type="ChEBI" id="CHEBI:18420"/>
        <label>2</label>
    </ligand>
</feature>
<organism evidence="12 13">
    <name type="scientific">Maricaulis virginensis</name>
    <dbReference type="NCBI Taxonomy" id="144022"/>
    <lineage>
        <taxon>Bacteria</taxon>
        <taxon>Pseudomonadati</taxon>
        <taxon>Pseudomonadota</taxon>
        <taxon>Alphaproteobacteria</taxon>
        <taxon>Maricaulales</taxon>
        <taxon>Maricaulaceae</taxon>
        <taxon>Maricaulis</taxon>
    </lineage>
</organism>
<keyword evidence="6 9" id="KW-0057">Aromatic amino acid biosynthesis</keyword>
<dbReference type="HAMAP" id="MF_00211">
    <property type="entry name" value="TrpD"/>
    <property type="match status" value="1"/>
</dbReference>
<comment type="caution">
    <text evidence="9">Lacks conserved residue(s) required for the propagation of feature annotation.</text>
</comment>
<dbReference type="Gene3D" id="3.40.1030.10">
    <property type="entry name" value="Nucleoside phosphorylase/phosphoribosyltransferase catalytic domain"/>
    <property type="match status" value="1"/>
</dbReference>
<dbReference type="GO" id="GO:0000162">
    <property type="term" value="P:L-tryptophan biosynthetic process"/>
    <property type="evidence" value="ECO:0007669"/>
    <property type="project" value="UniProtKB-UniRule"/>
</dbReference>
<protein>
    <recommendedName>
        <fullName evidence="9">Anthranilate phosphoribosyltransferase</fullName>
        <ecNumber evidence="9">2.4.2.18</ecNumber>
    </recommendedName>
</protein>
<feature type="binding site" evidence="9">
    <location>
        <position position="227"/>
    </location>
    <ligand>
        <name>Mg(2+)</name>
        <dbReference type="ChEBI" id="CHEBI:18420"/>
        <label>2</label>
    </ligand>
</feature>
<evidence type="ECO:0000259" key="10">
    <source>
        <dbReference type="Pfam" id="PF00591"/>
    </source>
</evidence>
<dbReference type="FunFam" id="3.40.1030.10:FF:000002">
    <property type="entry name" value="Anthranilate phosphoribosyltransferase"/>
    <property type="match status" value="1"/>
</dbReference>
<dbReference type="SUPFAM" id="SSF47648">
    <property type="entry name" value="Nucleoside phosphorylase/phosphoribosyltransferase N-terminal domain"/>
    <property type="match status" value="1"/>
</dbReference>
<sequence>MRFLSTCLQAFSRAERPSRDAIAGAFAELMDGEASDPAIAGFLMGLAAQGETPADIAAGARVMRARMTRITAPEGAIDTCGTGGDGKGAYNISTAAAIVAAGAGAIVAKHGNRAASSKSGSSDVLAALGIDLDCGPERVERSLNEAGAGFLFAPAHHSAVRHVGPARQALGVRTVFNLLGPLSNPAGVKRQLLGVYHRRWLVPMAEALRDLGCEHALVICGADGMDEITTTASTHIAELRQGRIDTFDFHPGEAGIALASEEDLRGGDPAYNAAAINRLLDGETGPFRDIVVLNAGAALLVAGKAATIAEGAGLAAAALDDGRARTTLDRMIAISRGEA</sequence>
<evidence type="ECO:0000259" key="11">
    <source>
        <dbReference type="Pfam" id="PF02885"/>
    </source>
</evidence>
<feature type="binding site" evidence="9">
    <location>
        <position position="81"/>
    </location>
    <ligand>
        <name>anthranilate</name>
        <dbReference type="ChEBI" id="CHEBI:16567"/>
        <label>1</label>
    </ligand>
</feature>
<feature type="binding site" evidence="9">
    <location>
        <position position="121"/>
    </location>
    <ligand>
        <name>5-phospho-alpha-D-ribose 1-diphosphate</name>
        <dbReference type="ChEBI" id="CHEBI:58017"/>
    </ligand>
</feature>
<dbReference type="Pfam" id="PF02885">
    <property type="entry name" value="Glycos_trans_3N"/>
    <property type="match status" value="1"/>
</dbReference>
<dbReference type="Proteomes" id="UP001143486">
    <property type="component" value="Unassembled WGS sequence"/>
</dbReference>
<comment type="similarity">
    <text evidence="8">In the C-terminal section; belongs to the anthranilate phosphoribosyltransferase family.</text>
</comment>
<evidence type="ECO:0000256" key="3">
    <source>
        <dbReference type="ARBA" id="ARBA00022676"/>
    </source>
</evidence>
<dbReference type="GO" id="GO:0000287">
    <property type="term" value="F:magnesium ion binding"/>
    <property type="evidence" value="ECO:0007669"/>
    <property type="project" value="UniProtKB-UniRule"/>
</dbReference>
<dbReference type="SUPFAM" id="SSF52418">
    <property type="entry name" value="Nucleoside phosphorylase/phosphoribosyltransferase catalytic domain"/>
    <property type="match status" value="1"/>
</dbReference>
<dbReference type="RefSeq" id="WP_271186712.1">
    <property type="nucleotide sequence ID" value="NZ_BSFE01000004.1"/>
</dbReference>
<feature type="domain" description="Glycosyl transferase family 3" evidence="10">
    <location>
        <begin position="76"/>
        <end position="324"/>
    </location>
</feature>
<dbReference type="GO" id="GO:0005829">
    <property type="term" value="C:cytosol"/>
    <property type="evidence" value="ECO:0007669"/>
    <property type="project" value="TreeGrafter"/>
</dbReference>
<dbReference type="InterPro" id="IPR035902">
    <property type="entry name" value="Nuc_phospho_transferase"/>
</dbReference>
<feature type="binding site" evidence="9">
    <location>
        <position position="167"/>
    </location>
    <ligand>
        <name>anthranilate</name>
        <dbReference type="ChEBI" id="CHEBI:16567"/>
        <label>2</label>
    </ligand>
</feature>
<accession>A0A9W6IN95</accession>
<evidence type="ECO:0000256" key="2">
    <source>
        <dbReference type="ARBA" id="ARBA00022605"/>
    </source>
</evidence>
<evidence type="ECO:0000256" key="8">
    <source>
        <dbReference type="ARBA" id="ARBA00061188"/>
    </source>
</evidence>
<comment type="similarity">
    <text evidence="9">Belongs to the anthranilate phosphoribosyltransferase family.</text>
</comment>
<feature type="binding site" evidence="9">
    <location>
        <position position="112"/>
    </location>
    <ligand>
        <name>anthranilate</name>
        <dbReference type="ChEBI" id="CHEBI:16567"/>
        <label>1</label>
    </ligand>
</feature>
<feature type="binding site" evidence="9">
    <location>
        <begin position="84"/>
        <end position="85"/>
    </location>
    <ligand>
        <name>5-phospho-alpha-D-ribose 1-diphosphate</name>
        <dbReference type="ChEBI" id="CHEBI:58017"/>
    </ligand>
</feature>
<reference evidence="12" key="2">
    <citation type="submission" date="2023-01" db="EMBL/GenBank/DDBJ databases">
        <authorList>
            <person name="Sun Q."/>
            <person name="Evtushenko L."/>
        </authorList>
    </citation>
    <scope>NUCLEOTIDE SEQUENCE</scope>
    <source>
        <strain evidence="12">VKM B-1513</strain>
    </source>
</reference>
<evidence type="ECO:0000256" key="5">
    <source>
        <dbReference type="ARBA" id="ARBA00022822"/>
    </source>
</evidence>
<comment type="pathway">
    <text evidence="1 9">Amino-acid biosynthesis; L-tryptophan biosynthesis; L-tryptophan from chorismate: step 2/5.</text>
</comment>
<keyword evidence="5 9" id="KW-0822">Tryptophan biosynthesis</keyword>
<feature type="binding site" evidence="9">
    <location>
        <position position="81"/>
    </location>
    <ligand>
        <name>5-phospho-alpha-D-ribose 1-diphosphate</name>
        <dbReference type="ChEBI" id="CHEBI:58017"/>
    </ligand>
</feature>
<comment type="function">
    <text evidence="9">Catalyzes the transfer of the phosphoribosyl group of 5-phosphorylribose-1-pyrophosphate (PRPP) to anthranilate to yield N-(5'-phosphoribosyl)-anthranilate (PRA).</text>
</comment>
<dbReference type="PANTHER" id="PTHR43285">
    <property type="entry name" value="ANTHRANILATE PHOSPHORIBOSYLTRANSFERASE"/>
    <property type="match status" value="1"/>
</dbReference>
<feature type="binding site" evidence="9">
    <location>
        <position position="227"/>
    </location>
    <ligand>
        <name>Mg(2+)</name>
        <dbReference type="ChEBI" id="CHEBI:18420"/>
        <label>1</label>
    </ligand>
</feature>
<keyword evidence="2 9" id="KW-0028">Amino-acid biosynthesis</keyword>
<keyword evidence="4 9" id="KW-0808">Transferase</keyword>
<evidence type="ECO:0000256" key="6">
    <source>
        <dbReference type="ARBA" id="ARBA00023141"/>
    </source>
</evidence>
<evidence type="ECO:0000256" key="7">
    <source>
        <dbReference type="ARBA" id="ARBA00052328"/>
    </source>
</evidence>
<dbReference type="GO" id="GO:0004048">
    <property type="term" value="F:anthranilate phosphoribosyltransferase activity"/>
    <property type="evidence" value="ECO:0007669"/>
    <property type="project" value="UniProtKB-UniRule"/>
</dbReference>
<evidence type="ECO:0000313" key="12">
    <source>
        <dbReference type="EMBL" id="GLK52344.1"/>
    </source>
</evidence>
<evidence type="ECO:0000256" key="9">
    <source>
        <dbReference type="HAMAP-Rule" id="MF_00211"/>
    </source>
</evidence>
<evidence type="ECO:0000256" key="4">
    <source>
        <dbReference type="ARBA" id="ARBA00022679"/>
    </source>
</evidence>
<dbReference type="EC" id="2.4.2.18" evidence="9"/>
<comment type="subunit">
    <text evidence="9">Homodimer.</text>
</comment>
<dbReference type="EMBL" id="BSFE01000004">
    <property type="protein sequence ID" value="GLK52344.1"/>
    <property type="molecule type" value="Genomic_DNA"/>
</dbReference>
<dbReference type="InterPro" id="IPR005940">
    <property type="entry name" value="Anthranilate_Pribosyl_Tfrase"/>
</dbReference>
<dbReference type="AlphaFoldDB" id="A0A9W6IN95"/>
<keyword evidence="9" id="KW-0479">Metal-binding</keyword>
<dbReference type="InterPro" id="IPR000312">
    <property type="entry name" value="Glycosyl_Trfase_fam3"/>
</dbReference>
<comment type="caution">
    <text evidence="12">The sequence shown here is derived from an EMBL/GenBank/DDBJ whole genome shotgun (WGS) entry which is preliminary data.</text>
</comment>
<keyword evidence="9" id="KW-0460">Magnesium</keyword>
<dbReference type="Pfam" id="PF00591">
    <property type="entry name" value="Glycos_transf_3"/>
    <property type="match status" value="1"/>
</dbReference>
<dbReference type="NCBIfam" id="TIGR01245">
    <property type="entry name" value="trpD"/>
    <property type="match status" value="1"/>
</dbReference>